<evidence type="ECO:0000313" key="12">
    <source>
        <dbReference type="Proteomes" id="UP000184310"/>
    </source>
</evidence>
<dbReference type="AlphaFoldDB" id="A0A1M6GEU0"/>
<feature type="transmembrane region" description="Helical" evidence="10">
    <location>
        <begin position="237"/>
        <end position="258"/>
    </location>
</feature>
<organism evidence="11 12">
    <name type="scientific">Clostridium cavendishii DSM 21758</name>
    <dbReference type="NCBI Taxonomy" id="1121302"/>
    <lineage>
        <taxon>Bacteria</taxon>
        <taxon>Bacillati</taxon>
        <taxon>Bacillota</taxon>
        <taxon>Clostridia</taxon>
        <taxon>Eubacteriales</taxon>
        <taxon>Clostridiaceae</taxon>
        <taxon>Clostridium</taxon>
    </lineage>
</organism>
<feature type="transmembrane region" description="Helical" evidence="10">
    <location>
        <begin position="178"/>
        <end position="198"/>
    </location>
</feature>
<evidence type="ECO:0000256" key="3">
    <source>
        <dbReference type="ARBA" id="ARBA00022106"/>
    </source>
</evidence>
<dbReference type="InterPro" id="IPR002528">
    <property type="entry name" value="MATE_fam"/>
</dbReference>
<dbReference type="GO" id="GO:0015297">
    <property type="term" value="F:antiporter activity"/>
    <property type="evidence" value="ECO:0007669"/>
    <property type="project" value="InterPro"/>
</dbReference>
<name>A0A1M6GEU0_9CLOT</name>
<reference evidence="11 12" key="1">
    <citation type="submission" date="2016-11" db="EMBL/GenBank/DDBJ databases">
        <authorList>
            <person name="Jaros S."/>
            <person name="Januszkiewicz K."/>
            <person name="Wedrychowicz H."/>
        </authorList>
    </citation>
    <scope>NUCLEOTIDE SEQUENCE [LARGE SCALE GENOMIC DNA]</scope>
    <source>
        <strain evidence="11 12">DSM 21758</strain>
    </source>
</reference>
<evidence type="ECO:0000256" key="1">
    <source>
        <dbReference type="ARBA" id="ARBA00004651"/>
    </source>
</evidence>
<keyword evidence="8 10" id="KW-0472">Membrane</keyword>
<feature type="transmembrane region" description="Helical" evidence="10">
    <location>
        <begin position="25"/>
        <end position="46"/>
    </location>
</feature>
<evidence type="ECO:0000313" key="11">
    <source>
        <dbReference type="EMBL" id="SHJ08480.1"/>
    </source>
</evidence>
<dbReference type="Proteomes" id="UP000184310">
    <property type="component" value="Unassembled WGS sequence"/>
</dbReference>
<dbReference type="GO" id="GO:0046677">
    <property type="term" value="P:response to antibiotic"/>
    <property type="evidence" value="ECO:0007669"/>
    <property type="project" value="UniProtKB-KW"/>
</dbReference>
<accession>A0A1M6GEU0</accession>
<dbReference type="InterPro" id="IPR048279">
    <property type="entry name" value="MdtK-like"/>
</dbReference>
<evidence type="ECO:0000256" key="9">
    <source>
        <dbReference type="ARBA" id="ARBA00023251"/>
    </source>
</evidence>
<dbReference type="PANTHER" id="PTHR43823:SF3">
    <property type="entry name" value="MULTIDRUG EXPORT PROTEIN MEPA"/>
    <property type="match status" value="1"/>
</dbReference>
<proteinExistence type="inferred from homology"/>
<evidence type="ECO:0000256" key="4">
    <source>
        <dbReference type="ARBA" id="ARBA00022448"/>
    </source>
</evidence>
<keyword evidence="12" id="KW-1185">Reference proteome</keyword>
<dbReference type="CDD" id="cd13143">
    <property type="entry name" value="MATE_MepA_like"/>
    <property type="match status" value="1"/>
</dbReference>
<evidence type="ECO:0000256" key="5">
    <source>
        <dbReference type="ARBA" id="ARBA00022475"/>
    </source>
</evidence>
<dbReference type="Pfam" id="PF01554">
    <property type="entry name" value="MatE"/>
    <property type="match status" value="2"/>
</dbReference>
<comment type="similarity">
    <text evidence="2">Belongs to the multi antimicrobial extrusion (MATE) (TC 2.A.66.1) family. MepA subfamily.</text>
</comment>
<sequence length="473" mass="51925">MSKIKALKEYLFGKVELSDENVNRLLINLSIPTILAIVVNNLYQIINSIFVGKVIGEVAIGAVAIVSPFIGIILTFIMMVSTGGMSILSRSLGEGNKEKAKMCFGNSITLTVSIAILLTIVGYIFLDSIIRILGASGDIYLLSKDYLVIFMFGIIFMAPSFMFGQLLRAEGKARESMIILIIGSVTNILSDFIFIVFLRWGVKGAALSTTLANILSFSYGLIMILKRSSVLEAKLKYFNINFLVIKEIISIGLSSFISQGAGNIAILIANRVMINIGGAKLITAIGLFGMIQNLVFMPVAGVTQGMQPILGYNYGRERLDKVREVVRLTLKYVFFIALFNSAIVCIFTRQVAGLFVKSDTSVLGYAVPNIRIAIMFAAFGAQQWVGGTVFRAVGMAKKAYFFSVLRMILIFTPSIMILGYTLGPIGCWLSYALADLASGLISKRYLLNFIDKLEIKNAKSEDEDGQMKEVYIR</sequence>
<feature type="transmembrane region" description="Helical" evidence="10">
    <location>
        <begin position="400"/>
        <end position="422"/>
    </location>
</feature>
<keyword evidence="4" id="KW-0813">Transport</keyword>
<evidence type="ECO:0000256" key="8">
    <source>
        <dbReference type="ARBA" id="ARBA00023136"/>
    </source>
</evidence>
<dbReference type="NCBIfam" id="TIGR00797">
    <property type="entry name" value="matE"/>
    <property type="match status" value="1"/>
</dbReference>
<dbReference type="GO" id="GO:0005886">
    <property type="term" value="C:plasma membrane"/>
    <property type="evidence" value="ECO:0007669"/>
    <property type="project" value="UniProtKB-SubCell"/>
</dbReference>
<feature type="transmembrane region" description="Helical" evidence="10">
    <location>
        <begin position="146"/>
        <end position="166"/>
    </location>
</feature>
<feature type="transmembrane region" description="Helical" evidence="10">
    <location>
        <begin position="58"/>
        <end position="82"/>
    </location>
</feature>
<dbReference type="InterPro" id="IPR051327">
    <property type="entry name" value="MATE_MepA_subfamily"/>
</dbReference>
<comment type="subcellular location">
    <subcellularLocation>
        <location evidence="1">Cell membrane</location>
        <topology evidence="1">Multi-pass membrane protein</topology>
    </subcellularLocation>
</comment>
<protein>
    <recommendedName>
        <fullName evidence="3">Multidrug export protein MepA</fullName>
    </recommendedName>
</protein>
<feature type="transmembrane region" description="Helical" evidence="10">
    <location>
        <begin position="204"/>
        <end position="225"/>
    </location>
</feature>
<gene>
    <name evidence="11" type="ORF">SAMN02745163_01270</name>
</gene>
<feature type="transmembrane region" description="Helical" evidence="10">
    <location>
        <begin position="264"/>
        <end position="288"/>
    </location>
</feature>
<evidence type="ECO:0000256" key="6">
    <source>
        <dbReference type="ARBA" id="ARBA00022692"/>
    </source>
</evidence>
<dbReference type="RefSeq" id="WP_072985844.1">
    <property type="nucleotide sequence ID" value="NZ_FQZB01000006.1"/>
</dbReference>
<keyword evidence="5" id="KW-1003">Cell membrane</keyword>
<keyword evidence="7 10" id="KW-1133">Transmembrane helix</keyword>
<dbReference type="STRING" id="1121302.SAMN02745163_01270"/>
<feature type="transmembrane region" description="Helical" evidence="10">
    <location>
        <begin position="332"/>
        <end position="352"/>
    </location>
</feature>
<feature type="transmembrane region" description="Helical" evidence="10">
    <location>
        <begin position="103"/>
        <end position="126"/>
    </location>
</feature>
<dbReference type="PANTHER" id="PTHR43823">
    <property type="entry name" value="SPORULATION PROTEIN YKVU"/>
    <property type="match status" value="1"/>
</dbReference>
<evidence type="ECO:0000256" key="10">
    <source>
        <dbReference type="SAM" id="Phobius"/>
    </source>
</evidence>
<dbReference type="GO" id="GO:0042910">
    <property type="term" value="F:xenobiotic transmembrane transporter activity"/>
    <property type="evidence" value="ECO:0007669"/>
    <property type="project" value="InterPro"/>
</dbReference>
<dbReference type="InterPro" id="IPR045070">
    <property type="entry name" value="MATE_MepA-like"/>
</dbReference>
<evidence type="ECO:0000256" key="2">
    <source>
        <dbReference type="ARBA" id="ARBA00008417"/>
    </source>
</evidence>
<dbReference type="PIRSF" id="PIRSF006603">
    <property type="entry name" value="DinF"/>
    <property type="match status" value="1"/>
</dbReference>
<keyword evidence="6 10" id="KW-0812">Transmembrane</keyword>
<evidence type="ECO:0000256" key="7">
    <source>
        <dbReference type="ARBA" id="ARBA00022989"/>
    </source>
</evidence>
<keyword evidence="9" id="KW-0046">Antibiotic resistance</keyword>
<dbReference type="EMBL" id="FQZB01000006">
    <property type="protein sequence ID" value="SHJ08480.1"/>
    <property type="molecule type" value="Genomic_DNA"/>
</dbReference>
<dbReference type="OrthoDB" id="9811110at2"/>
<feature type="transmembrane region" description="Helical" evidence="10">
    <location>
        <begin position="372"/>
        <end position="393"/>
    </location>
</feature>